<organism evidence="3 4">
    <name type="scientific">Zestomonas carbonaria</name>
    <dbReference type="NCBI Taxonomy" id="2762745"/>
    <lineage>
        <taxon>Bacteria</taxon>
        <taxon>Pseudomonadati</taxon>
        <taxon>Pseudomonadota</taxon>
        <taxon>Gammaproteobacteria</taxon>
        <taxon>Pseudomonadales</taxon>
        <taxon>Pseudomonadaceae</taxon>
        <taxon>Zestomonas</taxon>
    </lineage>
</organism>
<dbReference type="Proteomes" id="UP000583387">
    <property type="component" value="Unassembled WGS sequence"/>
</dbReference>
<evidence type="ECO:0000256" key="1">
    <source>
        <dbReference type="SAM" id="MobiDB-lite"/>
    </source>
</evidence>
<feature type="compositionally biased region" description="Pro residues" evidence="1">
    <location>
        <begin position="130"/>
        <end position="155"/>
    </location>
</feature>
<proteinExistence type="predicted"/>
<gene>
    <name evidence="3" type="ORF">PSEWESI4_03006</name>
</gene>
<feature type="compositionally biased region" description="Acidic residues" evidence="1">
    <location>
        <begin position="94"/>
        <end position="104"/>
    </location>
</feature>
<dbReference type="RefSeq" id="WP_187672033.1">
    <property type="nucleotide sequence ID" value="NZ_CAJFCI010000059.1"/>
</dbReference>
<evidence type="ECO:0000256" key="2">
    <source>
        <dbReference type="SAM" id="SignalP"/>
    </source>
</evidence>
<comment type="caution">
    <text evidence="3">The sequence shown here is derived from an EMBL/GenBank/DDBJ whole genome shotgun (WGS) entry which is preliminary data.</text>
</comment>
<evidence type="ECO:0000313" key="3">
    <source>
        <dbReference type="EMBL" id="CAD5108714.1"/>
    </source>
</evidence>
<feature type="compositionally biased region" description="Pro residues" evidence="1">
    <location>
        <begin position="111"/>
        <end position="123"/>
    </location>
</feature>
<reference evidence="3 4" key="1">
    <citation type="submission" date="2020-08" db="EMBL/GenBank/DDBJ databases">
        <authorList>
            <person name="Criscuolo A."/>
        </authorList>
    </citation>
    <scope>NUCLEOTIDE SEQUENCE [LARGE SCALE GENOMIC DNA]</scope>
    <source>
        <strain evidence="3">CIP111764</strain>
    </source>
</reference>
<sequence length="176" mass="19349">MNKSRWLLTLLLAGPLSTASAATVLKCIDRNGNVTFTQTTCPPEQTMEEALEVQNPRPSGDGPSIPLAIPKPPEPEEEKPQQAASPGRNAPQAPDDEASDDGYDSDSYYDYPPPPYIHRPRPPYPDHTRPWPPYPPHPPYPPQPPQPPVQPPQPPKGVGAPRNATKHTGPQREREN</sequence>
<keyword evidence="2" id="KW-0732">Signal</keyword>
<keyword evidence="4" id="KW-1185">Reference proteome</keyword>
<evidence type="ECO:0000313" key="4">
    <source>
        <dbReference type="Proteomes" id="UP000583387"/>
    </source>
</evidence>
<evidence type="ECO:0008006" key="5">
    <source>
        <dbReference type="Google" id="ProtNLM"/>
    </source>
</evidence>
<dbReference type="EMBL" id="CAJFCI010000059">
    <property type="protein sequence ID" value="CAD5108714.1"/>
    <property type="molecule type" value="Genomic_DNA"/>
</dbReference>
<feature type="chain" id="PRO_5030667857" description="DUF4124 domain-containing protein" evidence="2">
    <location>
        <begin position="22"/>
        <end position="176"/>
    </location>
</feature>
<feature type="signal peptide" evidence="2">
    <location>
        <begin position="1"/>
        <end position="21"/>
    </location>
</feature>
<accession>A0A7U7I9S2</accession>
<name>A0A7U7I9S2_9GAMM</name>
<dbReference type="AlphaFoldDB" id="A0A7U7I9S2"/>
<protein>
    <recommendedName>
        <fullName evidence="5">DUF4124 domain-containing protein</fullName>
    </recommendedName>
</protein>
<feature type="region of interest" description="Disordered" evidence="1">
    <location>
        <begin position="38"/>
        <end position="176"/>
    </location>
</feature>